<protein>
    <submittedName>
        <fullName evidence="1">Uncharacterized protein</fullName>
    </submittedName>
</protein>
<proteinExistence type="predicted"/>
<dbReference type="EMBL" id="FOJG01000001">
    <property type="protein sequence ID" value="SEW37505.1"/>
    <property type="molecule type" value="Genomic_DNA"/>
</dbReference>
<name>A0A1I0R9L4_9BACT</name>
<keyword evidence="2" id="KW-1185">Reference proteome</keyword>
<evidence type="ECO:0000313" key="2">
    <source>
        <dbReference type="Proteomes" id="UP000199310"/>
    </source>
</evidence>
<accession>A0A1I0R9L4</accession>
<gene>
    <name evidence="1" type="ORF">SAMN04488122_2514</name>
</gene>
<dbReference type="RefSeq" id="WP_089895129.1">
    <property type="nucleotide sequence ID" value="NZ_FOJG01000001.1"/>
</dbReference>
<evidence type="ECO:0000313" key="1">
    <source>
        <dbReference type="EMBL" id="SEW37505.1"/>
    </source>
</evidence>
<reference evidence="2" key="1">
    <citation type="submission" date="2016-10" db="EMBL/GenBank/DDBJ databases">
        <authorList>
            <person name="Varghese N."/>
            <person name="Submissions S."/>
        </authorList>
    </citation>
    <scope>NUCLEOTIDE SEQUENCE [LARGE SCALE GENOMIC DNA]</scope>
    <source>
        <strain evidence="2">DSM 3695</strain>
    </source>
</reference>
<dbReference type="STRING" id="29529.SAMN04488122_2514"/>
<dbReference type="Proteomes" id="UP000199310">
    <property type="component" value="Unassembled WGS sequence"/>
</dbReference>
<sequence length="576" mass="66588">MMEIQAALIREEGNSIFIQCAPAVALLGVSSFVDHTSGEDEHNFFDKFFRYSVNGIDYTEFAPLTLEQLSGLNFTGNDIVWFELQYYKRQANSHVPLQVNGVSFTPSGQGALKDTPLFAQSIFARFFQAYDIEVVRWYMNVLQKLYEKGIIPNYMDRFDAEKSNADFISFWESIAHFVAYLVIYARKFQAFYKTDFLLSDYLEQRGLAVSEHNSLSEMNELMEHFYQHIAYRGTKHIYDKSELGAAIDGELLRLINYRDDEDELLFNLYKPEHFGWNIGNASPLYKGLHLNDNINKSYETHFDVRDISKYPVFGNVTVARDQEKSVMAINQGGINSSDPAWRIKVDSRLDYEISFFIKTEKDSRLTVGANTFSKTGNPLSCRSYKDGTDTNYFFDGIQLVRDDCYLQVKLFIYNRNRKTFAHDTTEVKQGNDLIFHEDAVYLIPEIRLSGAGKLWGLRILPMQTSYSRGLIQVNNFISVWLRNRNHAYAMEQVKDYITRYLVPYNSWMALSDVGDAGYNELEEAPETFYWLPEAPYCETTAWRPVGPSCELKDLVWEPEIETAYCETREGGPNPKN</sequence>
<dbReference type="OrthoDB" id="9904249at2"/>
<organism evidence="1 2">
    <name type="scientific">Chitinophaga arvensicola</name>
    <dbReference type="NCBI Taxonomy" id="29529"/>
    <lineage>
        <taxon>Bacteria</taxon>
        <taxon>Pseudomonadati</taxon>
        <taxon>Bacteroidota</taxon>
        <taxon>Chitinophagia</taxon>
        <taxon>Chitinophagales</taxon>
        <taxon>Chitinophagaceae</taxon>
        <taxon>Chitinophaga</taxon>
    </lineage>
</organism>
<dbReference type="AlphaFoldDB" id="A0A1I0R9L4"/>